<keyword evidence="3" id="KW-0964">Secreted</keyword>
<dbReference type="RefSeq" id="WP_066748935.1">
    <property type="nucleotide sequence ID" value="NZ_LXEN01000057.1"/>
</dbReference>
<dbReference type="Pfam" id="PF06511">
    <property type="entry name" value="T3SS_TC"/>
    <property type="match status" value="1"/>
</dbReference>
<dbReference type="Proteomes" id="UP000094023">
    <property type="component" value="Unassembled WGS sequence"/>
</dbReference>
<evidence type="ECO:0000313" key="7">
    <source>
        <dbReference type="Proteomes" id="UP000094023"/>
    </source>
</evidence>
<dbReference type="AlphaFoldDB" id="A0A198G5X8"/>
<dbReference type="InterPro" id="IPR036708">
    <property type="entry name" value="BipD-like_sf"/>
</dbReference>
<dbReference type="SUPFAM" id="SSF140693">
    <property type="entry name" value="IpaD-like"/>
    <property type="match status" value="1"/>
</dbReference>
<proteinExistence type="inferred from homology"/>
<keyword evidence="4" id="KW-0843">Virulence</keyword>
<evidence type="ECO:0000256" key="2">
    <source>
        <dbReference type="ARBA" id="ARBA00007741"/>
    </source>
</evidence>
<evidence type="ECO:0000256" key="5">
    <source>
        <dbReference type="ARBA" id="ARBA00023054"/>
    </source>
</evidence>
<dbReference type="Gene3D" id="1.20.1710.10">
    <property type="entry name" value="IpaD-like"/>
    <property type="match status" value="1"/>
</dbReference>
<comment type="caution">
    <text evidence="6">The sequence shown here is derived from an EMBL/GenBank/DDBJ whole genome shotgun (WGS) entry which is preliminary data.</text>
</comment>
<organism evidence="6 7">
    <name type="scientific">Proteus myxofaciens ATCC 19692</name>
    <dbReference type="NCBI Taxonomy" id="1354337"/>
    <lineage>
        <taxon>Bacteria</taxon>
        <taxon>Pseudomonadati</taxon>
        <taxon>Pseudomonadota</taxon>
        <taxon>Gammaproteobacteria</taxon>
        <taxon>Enterobacterales</taxon>
        <taxon>Morganellaceae</taxon>
        <taxon>Proteus</taxon>
    </lineage>
</organism>
<comment type="similarity">
    <text evidence="2">Belongs to the invasin protein D family.</text>
</comment>
<dbReference type="GO" id="GO:0005576">
    <property type="term" value="C:extracellular region"/>
    <property type="evidence" value="ECO:0007669"/>
    <property type="project" value="UniProtKB-SubCell"/>
</dbReference>
<keyword evidence="7" id="KW-1185">Reference proteome</keyword>
<dbReference type="STRING" id="1354337.M983_1316"/>
<accession>A0A198G5X8</accession>
<reference evidence="6 7" key="1">
    <citation type="submission" date="2016-04" db="EMBL/GenBank/DDBJ databases">
        <title>ATOL: Assembling a taxonomically balanced genome-scale reconstruction of the evolutionary history of the Enterobacteriaceae.</title>
        <authorList>
            <person name="Plunkett G.III."/>
            <person name="Neeno-Eckwall E.C."/>
            <person name="Glasner J.D."/>
            <person name="Perna N.T."/>
        </authorList>
    </citation>
    <scope>NUCLEOTIDE SEQUENCE [LARGE SCALE GENOMIC DNA]</scope>
    <source>
        <strain evidence="6 7">ATCC 19692</strain>
    </source>
</reference>
<gene>
    <name evidence="6" type="ORF">M983_1316</name>
</gene>
<evidence type="ECO:0000256" key="1">
    <source>
        <dbReference type="ARBA" id="ARBA00004613"/>
    </source>
</evidence>
<sequence length="365" mass="41587">MEKLVASTMQNSLISIKNKTDSKVNIIDNIDEKDYKIPEDVLDGMRDFNRARHGDVENEKTNYIIEGLPYEDVKAFNNSFYMKNSLKQKSLLKWLGPDSDVKEIANLPYNQLGDKNVFITKSINNVSTSDSLAEFFSYINESLIVGKTDYLDLLQTIFAKYMDFVNGIRNILSRLGDYTKAGDKDGYINIDLTQMIKDLEEFRSYTSNHSPFEEEIIFSPDSEGHYHRTIDYHKIFYENIESVNGSMNTLNDLLNGINGIEMARSLDIDPNSNSHFKFSTNIKLDDLDKLIASLKAKPSGAHDILQTEFDLLKKSFDALEKKINTNLDELSKKTSAANSNYDNFVKIVSGSINTLLEMAKGFLRF</sequence>
<keyword evidence="5" id="KW-0175">Coiled coil</keyword>
<evidence type="ECO:0000313" key="6">
    <source>
        <dbReference type="EMBL" id="OAT32518.1"/>
    </source>
</evidence>
<protein>
    <submittedName>
        <fullName evidence="6">SipD family cell invasion protein</fullName>
    </submittedName>
</protein>
<dbReference type="OrthoDB" id="6455356at2"/>
<evidence type="ECO:0000256" key="4">
    <source>
        <dbReference type="ARBA" id="ARBA00023026"/>
    </source>
</evidence>
<dbReference type="InterPro" id="IPR009483">
    <property type="entry name" value="IpaD/BipD/SipD"/>
</dbReference>
<dbReference type="EMBL" id="LXEN01000057">
    <property type="protein sequence ID" value="OAT32518.1"/>
    <property type="molecule type" value="Genomic_DNA"/>
</dbReference>
<name>A0A198G5X8_9GAMM</name>
<evidence type="ECO:0000256" key="3">
    <source>
        <dbReference type="ARBA" id="ARBA00022525"/>
    </source>
</evidence>
<comment type="subcellular location">
    <subcellularLocation>
        <location evidence="1">Secreted</location>
    </subcellularLocation>
</comment>